<dbReference type="PANTHER" id="PTHR13887:SF14">
    <property type="entry name" value="DISULFIDE BOND FORMATION PROTEIN D"/>
    <property type="match status" value="1"/>
</dbReference>
<dbReference type="InterPro" id="IPR012336">
    <property type="entry name" value="Thioredoxin-like_fold"/>
</dbReference>
<dbReference type="PANTHER" id="PTHR13887">
    <property type="entry name" value="GLUTATHIONE S-TRANSFERASE KAPPA"/>
    <property type="match status" value="1"/>
</dbReference>
<dbReference type="EMBL" id="UOFP01000083">
    <property type="protein sequence ID" value="VAW85197.1"/>
    <property type="molecule type" value="Genomic_DNA"/>
</dbReference>
<dbReference type="SUPFAM" id="SSF52833">
    <property type="entry name" value="Thioredoxin-like"/>
    <property type="match status" value="1"/>
</dbReference>
<evidence type="ECO:0000259" key="7">
    <source>
        <dbReference type="PROSITE" id="PS51352"/>
    </source>
</evidence>
<dbReference type="Pfam" id="PF13462">
    <property type="entry name" value="Thioredoxin_4"/>
    <property type="match status" value="1"/>
</dbReference>
<evidence type="ECO:0000256" key="5">
    <source>
        <dbReference type="ARBA" id="ARBA00023284"/>
    </source>
</evidence>
<feature type="transmembrane region" description="Helical" evidence="6">
    <location>
        <begin position="7"/>
        <end position="25"/>
    </location>
</feature>
<keyword evidence="6" id="KW-1133">Transmembrane helix</keyword>
<feature type="domain" description="Thioredoxin" evidence="7">
    <location>
        <begin position="24"/>
        <end position="213"/>
    </location>
</feature>
<evidence type="ECO:0000256" key="2">
    <source>
        <dbReference type="ARBA" id="ARBA00022729"/>
    </source>
</evidence>
<evidence type="ECO:0000256" key="1">
    <source>
        <dbReference type="ARBA" id="ARBA00005791"/>
    </source>
</evidence>
<keyword evidence="5" id="KW-0676">Redox-active center</keyword>
<evidence type="ECO:0000256" key="3">
    <source>
        <dbReference type="ARBA" id="ARBA00023002"/>
    </source>
</evidence>
<evidence type="ECO:0000256" key="6">
    <source>
        <dbReference type="SAM" id="Phobius"/>
    </source>
</evidence>
<keyword evidence="6" id="KW-0472">Membrane</keyword>
<reference evidence="8" key="1">
    <citation type="submission" date="2018-06" db="EMBL/GenBank/DDBJ databases">
        <authorList>
            <person name="Zhirakovskaya E."/>
        </authorList>
    </citation>
    <scope>NUCLEOTIDE SEQUENCE</scope>
</reference>
<dbReference type="Gene3D" id="3.40.30.10">
    <property type="entry name" value="Glutaredoxin"/>
    <property type="match status" value="1"/>
</dbReference>
<keyword evidence="3" id="KW-0560">Oxidoreductase</keyword>
<dbReference type="AlphaFoldDB" id="A0A3B0ZCJ9"/>
<protein>
    <recommendedName>
        <fullName evidence="7">Thioredoxin domain-containing protein</fullName>
    </recommendedName>
</protein>
<accession>A0A3B0ZCJ9</accession>
<proteinExistence type="inferred from homology"/>
<dbReference type="GO" id="GO:0016491">
    <property type="term" value="F:oxidoreductase activity"/>
    <property type="evidence" value="ECO:0007669"/>
    <property type="project" value="UniProtKB-KW"/>
</dbReference>
<keyword evidence="6" id="KW-0812">Transmembrane</keyword>
<comment type="similarity">
    <text evidence="1">Belongs to the thioredoxin family. DsbA subfamily.</text>
</comment>
<dbReference type="InterPro" id="IPR036249">
    <property type="entry name" value="Thioredoxin-like_sf"/>
</dbReference>
<name>A0A3B0ZCJ9_9ZZZZ</name>
<evidence type="ECO:0000313" key="8">
    <source>
        <dbReference type="EMBL" id="VAW85197.1"/>
    </source>
</evidence>
<gene>
    <name evidence="8" type="ORF">MNBD_GAMMA18-1061</name>
</gene>
<sequence length="216" mass="24737">MKQNYTIMGAILLMVIAFVMAVYLYNSQQAETQTQLVTQNAEALSKPYSPRKGNPEAKVTIVEFLDPACETCRQFHPLVKELLATYRGKVNLVIRYAPLHPGSDQMVKILQAAKKQGKFWEVLDLMFETQPYWASHHQPKPEVFWTYLERFGFDVVQLRQDMKDPEIDRIVKQDIADGQLLGATKTPTFFVNGKPLSRFGYEQLKSLVASEVNANY</sequence>
<dbReference type="InterPro" id="IPR013766">
    <property type="entry name" value="Thioredoxin_domain"/>
</dbReference>
<keyword evidence="2" id="KW-0732">Signal</keyword>
<dbReference type="PROSITE" id="PS51352">
    <property type="entry name" value="THIOREDOXIN_2"/>
    <property type="match status" value="1"/>
</dbReference>
<keyword evidence="4" id="KW-1015">Disulfide bond</keyword>
<evidence type="ECO:0000256" key="4">
    <source>
        <dbReference type="ARBA" id="ARBA00023157"/>
    </source>
</evidence>
<organism evidence="8">
    <name type="scientific">hydrothermal vent metagenome</name>
    <dbReference type="NCBI Taxonomy" id="652676"/>
    <lineage>
        <taxon>unclassified sequences</taxon>
        <taxon>metagenomes</taxon>
        <taxon>ecological metagenomes</taxon>
    </lineage>
</organism>